<dbReference type="Gene3D" id="3.40.50.1820">
    <property type="entry name" value="alpha/beta hydrolase"/>
    <property type="match status" value="1"/>
</dbReference>
<dbReference type="InterPro" id="IPR029058">
    <property type="entry name" value="AB_hydrolase_fold"/>
</dbReference>
<dbReference type="EMBL" id="JAXAVU010000001">
    <property type="protein sequence ID" value="MDX8140824.1"/>
    <property type="molecule type" value="Genomic_DNA"/>
</dbReference>
<keyword evidence="4" id="KW-1185">Reference proteome</keyword>
<evidence type="ECO:0000259" key="2">
    <source>
        <dbReference type="Pfam" id="PF00561"/>
    </source>
</evidence>
<dbReference type="Pfam" id="PF00561">
    <property type="entry name" value="Abhydrolase_1"/>
    <property type="match status" value="1"/>
</dbReference>
<dbReference type="Proteomes" id="UP001285352">
    <property type="component" value="Unassembled WGS sequence"/>
</dbReference>
<keyword evidence="1 3" id="KW-0378">Hydrolase</keyword>
<name>A0ABU4UP83_9PSEU</name>
<dbReference type="RefSeq" id="WP_319973168.1">
    <property type="nucleotide sequence ID" value="NZ_JAXAVU010000001.1"/>
</dbReference>
<protein>
    <submittedName>
        <fullName evidence="3">Alpha/beta fold hydrolase</fullName>
    </submittedName>
</protein>
<sequence length="289" mass="31440">MRETNQEIGRSVDVCGVATNYHDLGGGPPVLLIHGSGPGVSAWANWRTVLPRLSERHRVLAPDVVGFGYTARPAHLAYSPQVWLDHLLGFLDALDVPKVSVVGNSFGGALALRLADVAPERVDRLVLMGSVGVPFELTPGLDAVWGFEPSLEAMRDLLRVFTFDGSAVRDDLARLRLDAATRPGVHEAFASMFPEPRQDGVDALALADDVIAALPHETLIVHGRDDRVIPLATSLRLLDLIDRAQLHVFARCGHWVQIEQAARFTALLEDFLAEKDLSGSRDRVSATAR</sequence>
<reference evidence="3 4" key="1">
    <citation type="submission" date="2023-11" db="EMBL/GenBank/DDBJ databases">
        <title>Lentzea sokolovensis, sp. nov., Lentzea kristufkii, sp. nov., and Lentzea miocenensis, sp. nov., rare actinobacteria from Sokolov Coal Basin, Miocene lacustrine sediment, Czech Republic.</title>
        <authorList>
            <person name="Lara A."/>
            <person name="Kotroba L."/>
            <person name="Nouioui I."/>
            <person name="Neumann-Schaal M."/>
            <person name="Mast Y."/>
            <person name="Chronakova A."/>
        </authorList>
    </citation>
    <scope>NUCLEOTIDE SEQUENCE [LARGE SCALE GENOMIC DNA]</scope>
    <source>
        <strain evidence="3 4">BCCO 10_0061</strain>
    </source>
</reference>
<dbReference type="InterPro" id="IPR000073">
    <property type="entry name" value="AB_hydrolase_1"/>
</dbReference>
<dbReference type="SUPFAM" id="SSF53474">
    <property type="entry name" value="alpha/beta-Hydrolases"/>
    <property type="match status" value="1"/>
</dbReference>
<proteinExistence type="predicted"/>
<comment type="caution">
    <text evidence="3">The sequence shown here is derived from an EMBL/GenBank/DDBJ whole genome shotgun (WGS) entry which is preliminary data.</text>
</comment>
<reference evidence="3 4" key="2">
    <citation type="submission" date="2023-11" db="EMBL/GenBank/DDBJ databases">
        <authorList>
            <person name="Lara A.C."/>
            <person name="Chronakova A."/>
        </authorList>
    </citation>
    <scope>NUCLEOTIDE SEQUENCE [LARGE SCALE GENOMIC DNA]</scope>
    <source>
        <strain evidence="3 4">BCCO 10_0061</strain>
    </source>
</reference>
<dbReference type="PRINTS" id="PR00111">
    <property type="entry name" value="ABHYDROLASE"/>
</dbReference>
<dbReference type="InterPro" id="IPR050266">
    <property type="entry name" value="AB_hydrolase_sf"/>
</dbReference>
<evidence type="ECO:0000256" key="1">
    <source>
        <dbReference type="ARBA" id="ARBA00022801"/>
    </source>
</evidence>
<accession>A0ABU4UP83</accession>
<feature type="domain" description="AB hydrolase-1" evidence="2">
    <location>
        <begin position="28"/>
        <end position="259"/>
    </location>
</feature>
<evidence type="ECO:0000313" key="3">
    <source>
        <dbReference type="EMBL" id="MDX8140824.1"/>
    </source>
</evidence>
<organism evidence="3 4">
    <name type="scientific">Lentzea sokolovensis</name>
    <dbReference type="NCBI Taxonomy" id="3095429"/>
    <lineage>
        <taxon>Bacteria</taxon>
        <taxon>Bacillati</taxon>
        <taxon>Actinomycetota</taxon>
        <taxon>Actinomycetes</taxon>
        <taxon>Pseudonocardiales</taxon>
        <taxon>Pseudonocardiaceae</taxon>
        <taxon>Lentzea</taxon>
    </lineage>
</organism>
<dbReference type="PANTHER" id="PTHR43798">
    <property type="entry name" value="MONOACYLGLYCEROL LIPASE"/>
    <property type="match status" value="1"/>
</dbReference>
<dbReference type="PANTHER" id="PTHR43798:SF31">
    <property type="entry name" value="AB HYDROLASE SUPERFAMILY PROTEIN YCLE"/>
    <property type="match status" value="1"/>
</dbReference>
<evidence type="ECO:0000313" key="4">
    <source>
        <dbReference type="Proteomes" id="UP001285352"/>
    </source>
</evidence>
<dbReference type="GO" id="GO:0016787">
    <property type="term" value="F:hydrolase activity"/>
    <property type="evidence" value="ECO:0007669"/>
    <property type="project" value="UniProtKB-KW"/>
</dbReference>
<gene>
    <name evidence="3" type="ORF">SK854_01785</name>
</gene>